<evidence type="ECO:0000256" key="3">
    <source>
        <dbReference type="ARBA" id="ARBA00022475"/>
    </source>
</evidence>
<keyword evidence="6" id="KW-0406">Ion transport</keyword>
<comment type="similarity">
    <text evidence="8">Belongs to the anion channel-forming bestrophin (TC 1.A.46) family.</text>
</comment>
<gene>
    <name evidence="10" type="ORF">U0042_00890</name>
</gene>
<protein>
    <submittedName>
        <fullName evidence="10">Bestrophin family ion channel</fullName>
    </submittedName>
</protein>
<dbReference type="RefSeq" id="WP_114812287.1">
    <property type="nucleotide sequence ID" value="NZ_CP139965.1"/>
</dbReference>
<dbReference type="EMBL" id="CP139965">
    <property type="protein sequence ID" value="WQD78305.1"/>
    <property type="molecule type" value="Genomic_DNA"/>
</dbReference>
<feature type="transmembrane region" description="Helical" evidence="9">
    <location>
        <begin position="57"/>
        <end position="74"/>
    </location>
</feature>
<dbReference type="Pfam" id="PF25539">
    <property type="entry name" value="Bestrophin_2"/>
    <property type="match status" value="1"/>
</dbReference>
<keyword evidence="3" id="KW-1003">Cell membrane</keyword>
<name>A0ABZ0WLR1_9BURK</name>
<evidence type="ECO:0000256" key="8">
    <source>
        <dbReference type="ARBA" id="ARBA00034708"/>
    </source>
</evidence>
<evidence type="ECO:0000256" key="5">
    <source>
        <dbReference type="ARBA" id="ARBA00022989"/>
    </source>
</evidence>
<evidence type="ECO:0000256" key="9">
    <source>
        <dbReference type="SAM" id="Phobius"/>
    </source>
</evidence>
<evidence type="ECO:0000313" key="11">
    <source>
        <dbReference type="Proteomes" id="UP001325479"/>
    </source>
</evidence>
<keyword evidence="5 9" id="KW-1133">Transmembrane helix</keyword>
<dbReference type="PANTHER" id="PTHR33281:SF19">
    <property type="entry name" value="VOLTAGE-DEPENDENT ANION CHANNEL-FORMING PROTEIN YNEE"/>
    <property type="match status" value="1"/>
</dbReference>
<reference evidence="10 11" key="1">
    <citation type="submission" date="2023-12" db="EMBL/GenBank/DDBJ databases">
        <title>Genome sequencing and assembly of bacterial species from a model synthetic community.</title>
        <authorList>
            <person name="Hogle S.L."/>
        </authorList>
    </citation>
    <scope>NUCLEOTIDE SEQUENCE [LARGE SCALE GENOMIC DNA]</scope>
    <source>
        <strain evidence="10 11">HAMBI 2494</strain>
    </source>
</reference>
<evidence type="ECO:0000256" key="4">
    <source>
        <dbReference type="ARBA" id="ARBA00022692"/>
    </source>
</evidence>
<dbReference type="InterPro" id="IPR044669">
    <property type="entry name" value="YneE/VCCN1/2-like"/>
</dbReference>
<dbReference type="Proteomes" id="UP001325479">
    <property type="component" value="Chromosome"/>
</dbReference>
<keyword evidence="11" id="KW-1185">Reference proteome</keyword>
<keyword evidence="4 9" id="KW-0812">Transmembrane</keyword>
<proteinExistence type="inferred from homology"/>
<evidence type="ECO:0000256" key="2">
    <source>
        <dbReference type="ARBA" id="ARBA00022448"/>
    </source>
</evidence>
<evidence type="ECO:0000256" key="7">
    <source>
        <dbReference type="ARBA" id="ARBA00023136"/>
    </source>
</evidence>
<accession>A0ABZ0WLR1</accession>
<keyword evidence="7 9" id="KW-0472">Membrane</keyword>
<organism evidence="10 11">
    <name type="scientific">Paraburkholderia kururiensis</name>
    <dbReference type="NCBI Taxonomy" id="984307"/>
    <lineage>
        <taxon>Bacteria</taxon>
        <taxon>Pseudomonadati</taxon>
        <taxon>Pseudomonadota</taxon>
        <taxon>Betaproteobacteria</taxon>
        <taxon>Burkholderiales</taxon>
        <taxon>Burkholderiaceae</taxon>
        <taxon>Paraburkholderia</taxon>
    </lineage>
</organism>
<evidence type="ECO:0000256" key="6">
    <source>
        <dbReference type="ARBA" id="ARBA00023065"/>
    </source>
</evidence>
<evidence type="ECO:0000256" key="1">
    <source>
        <dbReference type="ARBA" id="ARBA00004651"/>
    </source>
</evidence>
<comment type="subcellular location">
    <subcellularLocation>
        <location evidence="1">Cell membrane</location>
        <topology evidence="1">Multi-pass membrane protein</topology>
    </subcellularLocation>
</comment>
<sequence>MIIRNHENWLRMLFVWKGSVLRTIIPQLALLLLVALFALFTDGAIFGEKILPDTTPFTLIGLTLAIFLAFRNNASYQCYVEARALWGEALVVSRAFASHLLCFAPAVSHEDRAELVKRIIAFAHALKSQLRPVSMLDGAPRADSTHAAASDPIATAKAYPAAAILHEMRQRIAALTTAGDVRDTSLYVWNQHIDELHAVAGGCERIASTPMPFPYAVLVHRTVYTYCLLLPFGLVNSVGIFTPLISVFLSYTLLALEAIAAEMAQPFGTTQNSLALDSIVRHIERTLLEMCGAPLPPPIPTRDGYELT</sequence>
<keyword evidence="2" id="KW-0813">Transport</keyword>
<dbReference type="PANTHER" id="PTHR33281">
    <property type="entry name" value="UPF0187 PROTEIN YNEE"/>
    <property type="match status" value="1"/>
</dbReference>
<feature type="transmembrane region" description="Helical" evidence="9">
    <location>
        <begin position="215"/>
        <end position="234"/>
    </location>
</feature>
<evidence type="ECO:0000313" key="10">
    <source>
        <dbReference type="EMBL" id="WQD78305.1"/>
    </source>
</evidence>